<dbReference type="PRINTS" id="PR01950">
    <property type="entry name" value="LANCSUPER"/>
</dbReference>
<dbReference type="RefSeq" id="WP_236405071.1">
    <property type="nucleotide sequence ID" value="NZ_JAKJHZ010000012.1"/>
</dbReference>
<name>A0ABS9HHP6_9ACTN</name>
<accession>A0ABS9HHP6</accession>
<evidence type="ECO:0000313" key="2">
    <source>
        <dbReference type="Proteomes" id="UP001201161"/>
    </source>
</evidence>
<dbReference type="EMBL" id="JAKJHZ010000012">
    <property type="protein sequence ID" value="MCF6379861.1"/>
    <property type="molecule type" value="Genomic_DNA"/>
</dbReference>
<reference evidence="1 2" key="1">
    <citation type="submission" date="2022-01" db="EMBL/GenBank/DDBJ databases">
        <title>Nocardioides sp. nov., an actinomycete isolated from mining soil.</title>
        <authorList>
            <person name="Liu L."/>
        </authorList>
    </citation>
    <scope>NUCLEOTIDE SEQUENCE [LARGE SCALE GENOMIC DNA]</scope>
    <source>
        <strain evidence="1 2">KLBMP 9356</strain>
    </source>
</reference>
<sequence>MTAPETYGDLGEAAWRWVLDQVRWDDGGPWIPVSVPHEGGPPEDDRDGMHSGIGGLAHVLAEVREARPWTEEEHRLADGIATRIRGNLATTTTYSYFDGLVSDLGVLSALRVDGAADAIARLDELMEDDGWEQPWMVPPRFAPHTRINDATLGTAGNLLGAVWAHRSGTPGAADLAHRTADLLLREGEATAAGTDWPFVPYRFTEAVRAERGDQQMPNWSHGLAGIAASLAVAGAVLDRSDLVEAARSGAEHLVTLGDTSGGGFVLPHVIPRDPDRDEVTYSWCHGPTGTSLLFTALECAGVGEVAGESPERWQRRCLHSLHTSGIPERLRPGFWDNDGRCCGTAGVGDVVLDAWQLRGVDDDLVFAQVLGDALVERAIVVREGDGDRACWRFTEHRNDDPLLPPGVGWMQGAAGIAAYLLRLARVLREGRGTPAVARLDTWWNLP</sequence>
<evidence type="ECO:0000313" key="1">
    <source>
        <dbReference type="EMBL" id="MCF6379861.1"/>
    </source>
</evidence>
<organism evidence="1 2">
    <name type="scientific">Nocardioides potassii</name>
    <dbReference type="NCBI Taxonomy" id="2911371"/>
    <lineage>
        <taxon>Bacteria</taxon>
        <taxon>Bacillati</taxon>
        <taxon>Actinomycetota</taxon>
        <taxon>Actinomycetes</taxon>
        <taxon>Propionibacteriales</taxon>
        <taxon>Nocardioidaceae</taxon>
        <taxon>Nocardioides</taxon>
    </lineage>
</organism>
<keyword evidence="2" id="KW-1185">Reference proteome</keyword>
<dbReference type="SUPFAM" id="SSF158745">
    <property type="entry name" value="LanC-like"/>
    <property type="match status" value="1"/>
</dbReference>
<gene>
    <name evidence="1" type="ORF">L2K70_19790</name>
</gene>
<dbReference type="SMART" id="SM01260">
    <property type="entry name" value="LANC_like"/>
    <property type="match status" value="1"/>
</dbReference>
<dbReference type="Proteomes" id="UP001201161">
    <property type="component" value="Unassembled WGS sequence"/>
</dbReference>
<comment type="caution">
    <text evidence="1">The sequence shown here is derived from an EMBL/GenBank/DDBJ whole genome shotgun (WGS) entry which is preliminary data.</text>
</comment>
<proteinExistence type="predicted"/>
<dbReference type="Gene3D" id="1.50.10.10">
    <property type="match status" value="1"/>
</dbReference>
<dbReference type="InterPro" id="IPR012341">
    <property type="entry name" value="6hp_glycosidase-like_sf"/>
</dbReference>
<dbReference type="Pfam" id="PF05147">
    <property type="entry name" value="LANC_like"/>
    <property type="match status" value="1"/>
</dbReference>
<dbReference type="InterPro" id="IPR007822">
    <property type="entry name" value="LANC-like"/>
</dbReference>
<protein>
    <recommendedName>
        <fullName evidence="3">Lanthionine synthetase</fullName>
    </recommendedName>
</protein>
<evidence type="ECO:0008006" key="3">
    <source>
        <dbReference type="Google" id="ProtNLM"/>
    </source>
</evidence>
<dbReference type="CDD" id="cd04434">
    <property type="entry name" value="LanC_like"/>
    <property type="match status" value="1"/>
</dbReference>